<evidence type="ECO:0000259" key="3">
    <source>
        <dbReference type="Pfam" id="PF25449"/>
    </source>
</evidence>
<feature type="domain" description="CCDC174 alpha/beta GRSR" evidence="3">
    <location>
        <begin position="141"/>
        <end position="169"/>
    </location>
</feature>
<evidence type="ECO:0000313" key="5">
    <source>
        <dbReference type="Proteomes" id="UP000007875"/>
    </source>
</evidence>
<dbReference type="PANTHER" id="PTHR15885:SF1">
    <property type="entry name" value="COILED-COIL DOMAIN-CONTAINING PROTEIN 174"/>
    <property type="match status" value="1"/>
</dbReference>
<reference evidence="4" key="2">
    <citation type="submission" date="2025-08" db="UniProtKB">
        <authorList>
            <consortium name="Ensembl"/>
        </authorList>
    </citation>
    <scope>IDENTIFICATION</scope>
</reference>
<evidence type="ECO:0000256" key="1">
    <source>
        <dbReference type="ARBA" id="ARBA00023054"/>
    </source>
</evidence>
<keyword evidence="5" id="KW-1185">Reference proteome</keyword>
<dbReference type="InterPro" id="IPR025066">
    <property type="entry name" value="CCDC174-like"/>
</dbReference>
<sequence length="288" mass="33993">MLNLKAELVKKQKELNNQKSTNGSYISTANKGPPKVLPWKKNKGVEARNNRDVEHQDEDVDKMKKVHAILEAKSKMYDKLTSGNLIPDKDDTQMFMVDFEQKSIDAWRSKKEKGEMSSKPETKVKVLDDVRKVIDEAKEEWVEYVDSLGRTRTCRKSDIHLLENIDKKLDGKVEPRQGASGKTLMSDDMRREEEREQWEQEERSKMEEEEGPIFYQNIRDGEIRELGVGYYGFSGDKKERDEQMKRLNKMRDDTQLNRKKMVQKKEEQRLALQTRLEKIRQRRVKKLL</sequence>
<dbReference type="AlphaFoldDB" id="H2ZBP0"/>
<dbReference type="Pfam" id="PF25449">
    <property type="entry name" value="CCDC174_GRSR"/>
    <property type="match status" value="1"/>
</dbReference>
<reference evidence="5" key="1">
    <citation type="submission" date="2003-08" db="EMBL/GenBank/DDBJ databases">
        <authorList>
            <person name="Birren B."/>
            <person name="Nusbaum C."/>
            <person name="Abebe A."/>
            <person name="Abouelleil A."/>
            <person name="Adekoya E."/>
            <person name="Ait-zahra M."/>
            <person name="Allen N."/>
            <person name="Allen T."/>
            <person name="An P."/>
            <person name="Anderson M."/>
            <person name="Anderson S."/>
            <person name="Arachchi H."/>
            <person name="Armbruster J."/>
            <person name="Bachantsang P."/>
            <person name="Baldwin J."/>
            <person name="Barry A."/>
            <person name="Bayul T."/>
            <person name="Blitshsteyn B."/>
            <person name="Bloom T."/>
            <person name="Blye J."/>
            <person name="Boguslavskiy L."/>
            <person name="Borowsky M."/>
            <person name="Boukhgalter B."/>
            <person name="Brunache A."/>
            <person name="Butler J."/>
            <person name="Calixte N."/>
            <person name="Calvo S."/>
            <person name="Camarata J."/>
            <person name="Campo K."/>
            <person name="Chang J."/>
            <person name="Cheshatsang Y."/>
            <person name="Citroen M."/>
            <person name="Collymore A."/>
            <person name="Considine T."/>
            <person name="Cook A."/>
            <person name="Cooke P."/>
            <person name="Corum B."/>
            <person name="Cuomo C."/>
            <person name="David R."/>
            <person name="Dawoe T."/>
            <person name="Degray S."/>
            <person name="Dodge S."/>
            <person name="Dooley K."/>
            <person name="Dorje P."/>
            <person name="Dorjee K."/>
            <person name="Dorris L."/>
            <person name="Duffey N."/>
            <person name="Dupes A."/>
            <person name="Elkins T."/>
            <person name="Engels R."/>
            <person name="Erickson J."/>
            <person name="Farina A."/>
            <person name="Faro S."/>
            <person name="Ferreira P."/>
            <person name="Fischer H."/>
            <person name="Fitzgerald M."/>
            <person name="Foley K."/>
            <person name="Gage D."/>
            <person name="Galagan J."/>
            <person name="Gearin G."/>
            <person name="Gnerre S."/>
            <person name="Gnirke A."/>
            <person name="Goyette A."/>
            <person name="Graham J."/>
            <person name="Grandbois E."/>
            <person name="Gyaltsen K."/>
            <person name="Hafez N."/>
            <person name="Hagopian D."/>
            <person name="Hagos B."/>
            <person name="Hall J."/>
            <person name="Hatcher B."/>
            <person name="Heller A."/>
            <person name="Higgins H."/>
            <person name="Honan T."/>
            <person name="Horn A."/>
            <person name="Houde N."/>
            <person name="Hughes L."/>
            <person name="Hulme W."/>
            <person name="Husby E."/>
            <person name="Iliev I."/>
            <person name="Jaffe D."/>
            <person name="Jones C."/>
            <person name="Kamal M."/>
            <person name="Kamat A."/>
            <person name="Kamvysselis M."/>
            <person name="Karlsson E."/>
            <person name="Kells C."/>
            <person name="Kieu A."/>
            <person name="Kisner P."/>
            <person name="Kodira C."/>
            <person name="Kulbokas E."/>
            <person name="Labutti K."/>
            <person name="Lama D."/>
            <person name="Landers T."/>
            <person name="Leger J."/>
            <person name="Levine S."/>
            <person name="Lewis D."/>
            <person name="Lewis T."/>
            <person name="Lindblad-toh K."/>
            <person name="Liu X."/>
            <person name="Lokyitsang T."/>
            <person name="Lokyitsang Y."/>
            <person name="Lucien O."/>
            <person name="Lui A."/>
            <person name="Ma L.J."/>
            <person name="Mabbitt R."/>
            <person name="Macdonald J."/>
            <person name="Maclean C."/>
            <person name="Major J."/>
            <person name="Manning J."/>
            <person name="Marabella R."/>
            <person name="Maru K."/>
            <person name="Matthews C."/>
            <person name="Mauceli E."/>
            <person name="Mccarthy M."/>
            <person name="Mcdonough S."/>
            <person name="Mcghee T."/>
            <person name="Meldrim J."/>
            <person name="Meneus L."/>
            <person name="Mesirov J."/>
            <person name="Mihalev A."/>
            <person name="Mihova T."/>
            <person name="Mikkelsen T."/>
            <person name="Mlenga V."/>
            <person name="Moru K."/>
            <person name="Mozes J."/>
            <person name="Mulrain L."/>
            <person name="Munson G."/>
            <person name="Naylor J."/>
            <person name="Newes C."/>
            <person name="Nguyen C."/>
            <person name="Nguyen N."/>
            <person name="Nguyen T."/>
            <person name="Nicol R."/>
            <person name="Nielsen C."/>
            <person name="Nizzari M."/>
            <person name="Norbu C."/>
            <person name="Norbu N."/>
            <person name="O'donnell P."/>
            <person name="Okoawo O."/>
            <person name="O'leary S."/>
            <person name="Omotosho B."/>
            <person name="O'neill K."/>
            <person name="Osman S."/>
            <person name="Parker S."/>
            <person name="Perrin D."/>
            <person name="Phunkhang P."/>
            <person name="Piqani B."/>
            <person name="Purcell S."/>
            <person name="Rachupka T."/>
            <person name="Ramasamy U."/>
            <person name="Rameau R."/>
            <person name="Ray V."/>
            <person name="Raymond C."/>
            <person name="Retta R."/>
            <person name="Richardson S."/>
            <person name="Rise C."/>
            <person name="Rodriguez J."/>
            <person name="Rogers J."/>
            <person name="Rogov P."/>
            <person name="Rutman M."/>
            <person name="Schupbach R."/>
            <person name="Seaman C."/>
            <person name="Settipalli S."/>
            <person name="Sharpe T."/>
            <person name="Sheridan J."/>
            <person name="Sherpa N."/>
            <person name="Shi J."/>
            <person name="Smirnov S."/>
            <person name="Smith C."/>
            <person name="Sougnez C."/>
            <person name="Spencer B."/>
            <person name="Stalker J."/>
            <person name="Stange-thomann N."/>
            <person name="Stavropoulos S."/>
            <person name="Stetson K."/>
            <person name="Stone C."/>
            <person name="Stone S."/>
            <person name="Stubbs M."/>
            <person name="Talamas J."/>
            <person name="Tchuinga P."/>
            <person name="Tenzing P."/>
            <person name="Tesfaye S."/>
            <person name="Theodore J."/>
            <person name="Thoulutsang Y."/>
            <person name="Topham K."/>
            <person name="Towey S."/>
            <person name="Tsamla T."/>
            <person name="Tsomo N."/>
            <person name="Vallee D."/>
            <person name="Vassiliev H."/>
            <person name="Venkataraman V."/>
            <person name="Vinson J."/>
            <person name="Vo A."/>
            <person name="Wade C."/>
            <person name="Wang S."/>
            <person name="Wangchuk T."/>
            <person name="Wangdi T."/>
            <person name="Whittaker C."/>
            <person name="Wilkinson J."/>
            <person name="Wu Y."/>
            <person name="Wyman D."/>
            <person name="Yadav S."/>
            <person name="Yang S."/>
            <person name="Yang X."/>
            <person name="Yeager S."/>
            <person name="Yee E."/>
            <person name="Young G."/>
            <person name="Zainoun J."/>
            <person name="Zembeck L."/>
            <person name="Zimmer A."/>
            <person name="Zody M."/>
            <person name="Lander E."/>
        </authorList>
    </citation>
    <scope>NUCLEOTIDE SEQUENCE [LARGE SCALE GENOMIC DNA]</scope>
</reference>
<evidence type="ECO:0000313" key="4">
    <source>
        <dbReference type="Ensembl" id="ENSCSAVP00000015005.1"/>
    </source>
</evidence>
<dbReference type="eggNOG" id="ENOG502QWJ9">
    <property type="taxonomic scope" value="Eukaryota"/>
</dbReference>
<feature type="compositionally biased region" description="Polar residues" evidence="2">
    <location>
        <begin position="17"/>
        <end position="30"/>
    </location>
</feature>
<proteinExistence type="predicted"/>
<accession>H2ZBP0</accession>
<feature type="compositionally biased region" description="Basic and acidic residues" evidence="2">
    <location>
        <begin position="185"/>
        <end position="206"/>
    </location>
</feature>
<dbReference type="OMA" id="HNKGAQK"/>
<protein>
    <recommendedName>
        <fullName evidence="3">CCDC174 alpha/beta GRSR domain-containing protein</fullName>
    </recommendedName>
</protein>
<dbReference type="Proteomes" id="UP000007875">
    <property type="component" value="Unassembled WGS sequence"/>
</dbReference>
<name>H2ZBP0_CIOSA</name>
<dbReference type="GeneTree" id="ENSGT00440000033958"/>
<keyword evidence="1" id="KW-0175">Coiled coil</keyword>
<evidence type="ECO:0000256" key="2">
    <source>
        <dbReference type="SAM" id="MobiDB-lite"/>
    </source>
</evidence>
<reference evidence="4" key="3">
    <citation type="submission" date="2025-09" db="UniProtKB">
        <authorList>
            <consortium name="Ensembl"/>
        </authorList>
    </citation>
    <scope>IDENTIFICATION</scope>
</reference>
<dbReference type="HOGENOM" id="CLU_1016759_0_0_1"/>
<dbReference type="Ensembl" id="ENSCSAVT00000015179.1">
    <property type="protein sequence ID" value="ENSCSAVP00000015005.1"/>
    <property type="gene ID" value="ENSCSAVG00000008789.1"/>
</dbReference>
<feature type="region of interest" description="Disordered" evidence="2">
    <location>
        <begin position="13"/>
        <end position="60"/>
    </location>
</feature>
<dbReference type="GO" id="GO:0005634">
    <property type="term" value="C:nucleus"/>
    <property type="evidence" value="ECO:0007669"/>
    <property type="project" value="TreeGrafter"/>
</dbReference>
<organism evidence="4 5">
    <name type="scientific">Ciona savignyi</name>
    <name type="common">Pacific transparent sea squirt</name>
    <dbReference type="NCBI Taxonomy" id="51511"/>
    <lineage>
        <taxon>Eukaryota</taxon>
        <taxon>Metazoa</taxon>
        <taxon>Chordata</taxon>
        <taxon>Tunicata</taxon>
        <taxon>Ascidiacea</taxon>
        <taxon>Phlebobranchia</taxon>
        <taxon>Cionidae</taxon>
        <taxon>Ciona</taxon>
    </lineage>
</organism>
<dbReference type="PANTHER" id="PTHR15885">
    <property type="entry name" value="COILED-COIL DOMAIN-CONTAINING PROTEIN 174"/>
    <property type="match status" value="1"/>
</dbReference>
<feature type="region of interest" description="Disordered" evidence="2">
    <location>
        <begin position="172"/>
        <end position="206"/>
    </location>
</feature>
<dbReference type="InterPro" id="IPR057464">
    <property type="entry name" value="CCDC174_GRSR"/>
</dbReference>
<dbReference type="InParanoid" id="H2ZBP0"/>
<feature type="compositionally biased region" description="Basic and acidic residues" evidence="2">
    <location>
        <begin position="43"/>
        <end position="54"/>
    </location>
</feature>
<dbReference type="STRING" id="51511.ENSCSAVP00000015005"/>
<dbReference type="Pfam" id="PF13300">
    <property type="entry name" value="DUF4078"/>
    <property type="match status" value="1"/>
</dbReference>